<evidence type="ECO:0000256" key="1">
    <source>
        <dbReference type="SAM" id="MobiDB-lite"/>
    </source>
</evidence>
<dbReference type="Gene3D" id="3.90.1430.10">
    <property type="entry name" value="Yeast translation eEF2 (G' domain)"/>
    <property type="match status" value="1"/>
</dbReference>
<dbReference type="Gene3D" id="3.40.50.300">
    <property type="entry name" value="P-loop containing nucleotide triphosphate hydrolases"/>
    <property type="match status" value="1"/>
</dbReference>
<dbReference type="AlphaFoldDB" id="A0A4E0S3N3"/>
<evidence type="ECO:0000313" key="4">
    <source>
        <dbReference type="Proteomes" id="UP000230066"/>
    </source>
</evidence>
<dbReference type="Pfam" id="PF00679">
    <property type="entry name" value="EFG_C"/>
    <property type="match status" value="1"/>
</dbReference>
<dbReference type="Pfam" id="PF00009">
    <property type="entry name" value="GTP_EFTU"/>
    <property type="match status" value="1"/>
</dbReference>
<dbReference type="Gene3D" id="2.40.30.10">
    <property type="entry name" value="Translation factors"/>
    <property type="match status" value="1"/>
</dbReference>
<organism evidence="3 4">
    <name type="scientific">Fasciola hepatica</name>
    <name type="common">Liver fluke</name>
    <dbReference type="NCBI Taxonomy" id="6192"/>
    <lineage>
        <taxon>Eukaryota</taxon>
        <taxon>Metazoa</taxon>
        <taxon>Spiralia</taxon>
        <taxon>Lophotrochozoa</taxon>
        <taxon>Platyhelminthes</taxon>
        <taxon>Trematoda</taxon>
        <taxon>Digenea</taxon>
        <taxon>Plagiorchiida</taxon>
        <taxon>Echinostomata</taxon>
        <taxon>Echinostomatoidea</taxon>
        <taxon>Fasciolidae</taxon>
        <taxon>Fasciola</taxon>
    </lineage>
</organism>
<dbReference type="GO" id="GO:0042256">
    <property type="term" value="P:cytosolic ribosome assembly"/>
    <property type="evidence" value="ECO:0007669"/>
    <property type="project" value="TreeGrafter"/>
</dbReference>
<dbReference type="PROSITE" id="PS51722">
    <property type="entry name" value="G_TR_2"/>
    <property type="match status" value="1"/>
</dbReference>
<dbReference type="SMART" id="SM00838">
    <property type="entry name" value="EFG_C"/>
    <property type="match status" value="1"/>
</dbReference>
<feature type="compositionally biased region" description="Acidic residues" evidence="1">
    <location>
        <begin position="951"/>
        <end position="960"/>
    </location>
</feature>
<name>A0A4E0S3N3_FASHE</name>
<dbReference type="Gene3D" id="3.30.70.240">
    <property type="match status" value="1"/>
</dbReference>
<dbReference type="SUPFAM" id="SSF54980">
    <property type="entry name" value="EF-G C-terminal domain-like"/>
    <property type="match status" value="1"/>
</dbReference>
<dbReference type="InterPro" id="IPR027417">
    <property type="entry name" value="P-loop_NTPase"/>
</dbReference>
<dbReference type="CDD" id="cd04096">
    <property type="entry name" value="eEF2_snRNP_like_C"/>
    <property type="match status" value="1"/>
</dbReference>
<gene>
    <name evidence="3" type="ORF">D915_001432</name>
</gene>
<feature type="compositionally biased region" description="Polar residues" evidence="1">
    <location>
        <begin position="1149"/>
        <end position="1166"/>
    </location>
</feature>
<feature type="region of interest" description="Disordered" evidence="1">
    <location>
        <begin position="929"/>
        <end position="965"/>
    </location>
</feature>
<dbReference type="PRINTS" id="PR00315">
    <property type="entry name" value="ELONGATNFCT"/>
</dbReference>
<comment type="caution">
    <text evidence="3">The sequence shown here is derived from an EMBL/GenBank/DDBJ whole genome shotgun (WGS) entry which is preliminary data.</text>
</comment>
<dbReference type="FunFam" id="3.40.50.300:FF:000746">
    <property type="entry name" value="Ribosome assembly protein 1"/>
    <property type="match status" value="1"/>
</dbReference>
<dbReference type="Proteomes" id="UP000230066">
    <property type="component" value="Unassembled WGS sequence"/>
</dbReference>
<dbReference type="GO" id="GO:0005829">
    <property type="term" value="C:cytosol"/>
    <property type="evidence" value="ECO:0007669"/>
    <property type="project" value="TreeGrafter"/>
</dbReference>
<dbReference type="GO" id="GO:0005525">
    <property type="term" value="F:GTP binding"/>
    <property type="evidence" value="ECO:0007669"/>
    <property type="project" value="InterPro"/>
</dbReference>
<dbReference type="NCBIfam" id="TIGR00231">
    <property type="entry name" value="small_GTP"/>
    <property type="match status" value="1"/>
</dbReference>
<keyword evidence="3" id="KW-0648">Protein biosynthesis</keyword>
<dbReference type="SUPFAM" id="SSF52540">
    <property type="entry name" value="P-loop containing nucleoside triphosphate hydrolases"/>
    <property type="match status" value="1"/>
</dbReference>
<sequence length="1234" mass="134935">MFAKRAGAVVPLLSQVDSIRNVCILAHVDHGKTTMADALLATNGIVSARQAGKLRYMDSTEAEQERGITMKSSVVGLVYNRANGCEEEKPQSFLINLVDSPGHVDFSSEVSTAVRLCDGAIVVVDVVEGVCPQTRTVLRQAWNERLTLILVLNKIDRLVLELKLTPAQAYEAMSRIIEQVNSVLAEMFTADVVRQRDAWQPVDGYKPDSSPSQKSGHLTYDLTNDLDTVDDSNLYFAPDRGNVVFASAVDTWGFRPSDFVPVWSERLNLPITQLRGVICGDYYMTRTGNGPDAQTTFKPNARKHNRKPVFVQLVLEPIWKAYKTLVIDDLKNELVLEPIWKAYKTLVIDDLKNEVTSMAEKLGVRLDERAIRNADSRAVLRALMMNWLPLGNTVMSTVVDICPSPLNAISADRAVHMLYGEAVSTAYPAQEDSSDAVFDASPSAAVTSCAQVNHNSRMSLDSLYAKSGASLAIQACSSDENAPTIAFIAKVFWTDKSALTAGRAPRSNPGPRPPEIPVIRSTKESAVSETKSNDPDLIVTDTDTQKPNLETTARMALLRSPLLAANPFADVEFVALARIFSGRVFPGQRLFVLGPKFDGRKVPSYLLNANPTDLPLGPLRLQLDSEDGQFLTSDYRYNQSDDLLGTSPANSSSATMSRSGSFGGSSGGLHFTSKVLRHVYVAVVVGVVQFMSGQRDLLEVNSPVPSGNIVGLTGPDLITCLPKSGLLVTVAPTGEYLISAAGEVHLQKCLEDMTKYFAPDVELHISTFVVPFRETVIQSSSDMGKSLASTAMDSHSRALREMESILQRLEQLQVGTQSTSVYKSGLDKPPSAEVVSSLTANIPAQDGATVEINAIPETQSKEAMSGSRKLTARTTLAVDADLPDCPVGYFQLPHSKSRTRVLIHVSAHPMPERLLKWVTERESNFDPVEDWDWQSADGTDNESQNSGPSNEVDDADDGGDTYESAEIKVDPTKELLSQLQDIAYWQRRTDQDWLHDVTPGLLTSAMNRACLAAFQASLGQRLLLAVYDVELQARPEVLGRMFAVLRKRHGHVVNEDFREGENLFIVHARLPVIESFGLADELRSRTNGIVSLPQLRPGGWELLDIDPTQRDLLFDGAGAKGCVVGVRNDSNIVSANLKRGGKKTVGLGDTNTTSYPRHNEPSSTSGKAKKTAIADASGGRGVSNDGDEEPVDEQIAQQVRLQRYLRDVRLRKGLSTNEQLVLFADKQRTLKKNK</sequence>
<dbReference type="GO" id="GO:0043022">
    <property type="term" value="F:ribosome binding"/>
    <property type="evidence" value="ECO:0007669"/>
    <property type="project" value="TreeGrafter"/>
</dbReference>
<protein>
    <submittedName>
        <fullName evidence="3">Elongation factor Tu GTP-binding domain-containing protein 1</fullName>
    </submittedName>
</protein>
<dbReference type="PANTHER" id="PTHR42908:SF3">
    <property type="entry name" value="ELONGATION FACTOR-LIKE GTPASE 1"/>
    <property type="match status" value="1"/>
</dbReference>
<evidence type="ECO:0000313" key="3">
    <source>
        <dbReference type="EMBL" id="THD27750.1"/>
    </source>
</evidence>
<reference evidence="3" key="1">
    <citation type="submission" date="2019-03" db="EMBL/GenBank/DDBJ databases">
        <title>Improved annotation for the trematode Fasciola hepatica.</title>
        <authorList>
            <person name="Choi Y.-J."/>
            <person name="Martin J."/>
            <person name="Mitreva M."/>
        </authorList>
    </citation>
    <scope>NUCLEOTIDE SEQUENCE [LARGE SCALE GENOMIC DNA]</scope>
</reference>
<feature type="domain" description="Tr-type G" evidence="2">
    <location>
        <begin position="17"/>
        <end position="239"/>
    </location>
</feature>
<dbReference type="PANTHER" id="PTHR42908">
    <property type="entry name" value="TRANSLATION ELONGATION FACTOR-RELATED"/>
    <property type="match status" value="1"/>
</dbReference>
<dbReference type="GO" id="GO:0003746">
    <property type="term" value="F:translation elongation factor activity"/>
    <property type="evidence" value="ECO:0007669"/>
    <property type="project" value="UniProtKB-KW"/>
</dbReference>
<accession>A0A4E0S3N3</accession>
<dbReference type="EMBL" id="JXXN02000334">
    <property type="protein sequence ID" value="THD27750.1"/>
    <property type="molecule type" value="Genomic_DNA"/>
</dbReference>
<dbReference type="InterPro" id="IPR000640">
    <property type="entry name" value="EFG_V-like"/>
</dbReference>
<dbReference type="InterPro" id="IPR000795">
    <property type="entry name" value="T_Tr_GTP-bd_dom"/>
</dbReference>
<dbReference type="GO" id="GO:1990904">
    <property type="term" value="C:ribonucleoprotein complex"/>
    <property type="evidence" value="ECO:0007669"/>
    <property type="project" value="TreeGrafter"/>
</dbReference>
<evidence type="ECO:0000259" key="2">
    <source>
        <dbReference type="PROSITE" id="PS51722"/>
    </source>
</evidence>
<feature type="compositionally biased region" description="Polar residues" evidence="1">
    <location>
        <begin position="936"/>
        <end position="949"/>
    </location>
</feature>
<keyword evidence="3" id="KW-0251">Elongation factor</keyword>
<dbReference type="InterPro" id="IPR005225">
    <property type="entry name" value="Small_GTP-bd"/>
</dbReference>
<dbReference type="GO" id="GO:0003924">
    <property type="term" value="F:GTPase activity"/>
    <property type="evidence" value="ECO:0007669"/>
    <property type="project" value="InterPro"/>
</dbReference>
<dbReference type="InterPro" id="IPR035647">
    <property type="entry name" value="EFG_III/V"/>
</dbReference>
<feature type="region of interest" description="Disordered" evidence="1">
    <location>
        <begin position="1141"/>
        <end position="1193"/>
    </location>
</feature>
<proteinExistence type="predicted"/>
<feature type="region of interest" description="Disordered" evidence="1">
    <location>
        <begin position="501"/>
        <end position="542"/>
    </location>
</feature>
<keyword evidence="4" id="KW-1185">Reference proteome</keyword>